<feature type="domain" description="NAD(P)-binding" evidence="1">
    <location>
        <begin position="31"/>
        <end position="227"/>
    </location>
</feature>
<gene>
    <name evidence="2" type="ORF">PZH42_10910</name>
</gene>
<sequence length="239" mass="26269">MSTTIKPLSNINSLIYKYKQRTNMKNVVLIGASGFVGTAILNELLNRGHKVTAIVRDPAKVTASNPNLKVIQADVTDTDVLIEASKGKDAVISAYNPGWKNPNIYEETLKNYPLIVDSVKKAGVERLLIVGGAGTLFYAPGKMVMDADDVPAKLLPGIKSLGEFYLNTLRKENDIDWIFLSPAANMTPGERTGKFRIGKDDLVVDVNGDSNISVEDYAVAMVDELEQKKHHKERFTIGY</sequence>
<evidence type="ECO:0000313" key="3">
    <source>
        <dbReference type="Proteomes" id="UP001221924"/>
    </source>
</evidence>
<proteinExistence type="predicted"/>
<organism evidence="2 3">
    <name type="scientific">Bacteroides cellulosilyticus</name>
    <dbReference type="NCBI Taxonomy" id="246787"/>
    <lineage>
        <taxon>Bacteria</taxon>
        <taxon>Pseudomonadati</taxon>
        <taxon>Bacteroidota</taxon>
        <taxon>Bacteroidia</taxon>
        <taxon>Bacteroidales</taxon>
        <taxon>Bacteroidaceae</taxon>
        <taxon>Bacteroides</taxon>
    </lineage>
</organism>
<dbReference type="EMBL" id="JARFID010000008">
    <property type="protein sequence ID" value="MDE8694616.1"/>
    <property type="molecule type" value="Genomic_DNA"/>
</dbReference>
<dbReference type="CDD" id="cd05244">
    <property type="entry name" value="BVR-B_like_SDR_a"/>
    <property type="match status" value="1"/>
</dbReference>
<dbReference type="SUPFAM" id="SSF51735">
    <property type="entry name" value="NAD(P)-binding Rossmann-fold domains"/>
    <property type="match status" value="1"/>
</dbReference>
<accession>A0AAW6LZZ3</accession>
<evidence type="ECO:0000259" key="1">
    <source>
        <dbReference type="Pfam" id="PF13460"/>
    </source>
</evidence>
<name>A0AAW6LZZ3_9BACE</name>
<dbReference type="GO" id="GO:0016646">
    <property type="term" value="F:oxidoreductase activity, acting on the CH-NH group of donors, NAD or NADP as acceptor"/>
    <property type="evidence" value="ECO:0007669"/>
    <property type="project" value="TreeGrafter"/>
</dbReference>
<dbReference type="InterPro" id="IPR051606">
    <property type="entry name" value="Polyketide_Oxido-like"/>
</dbReference>
<dbReference type="PANTHER" id="PTHR43355">
    <property type="entry name" value="FLAVIN REDUCTASE (NADPH)"/>
    <property type="match status" value="1"/>
</dbReference>
<reference evidence="2" key="1">
    <citation type="submission" date="2023-03" db="EMBL/GenBank/DDBJ databases">
        <title>DFI Biobank Strains.</title>
        <authorList>
            <person name="Mostad J."/>
            <person name="Paddock L."/>
            <person name="Medina S."/>
            <person name="Waligurski E."/>
            <person name="Barat B."/>
            <person name="Smith R."/>
            <person name="Burgo V."/>
            <person name="Metcalfe C."/>
            <person name="Woodson C."/>
            <person name="Sundararajan A."/>
            <person name="Ramaswamy R."/>
            <person name="Lin H."/>
            <person name="Pamer E.G."/>
        </authorList>
    </citation>
    <scope>NUCLEOTIDE SEQUENCE</scope>
    <source>
        <strain evidence="2">DFI.9.5</strain>
    </source>
</reference>
<dbReference type="InterPro" id="IPR016040">
    <property type="entry name" value="NAD(P)-bd_dom"/>
</dbReference>
<comment type="caution">
    <text evidence="2">The sequence shown here is derived from an EMBL/GenBank/DDBJ whole genome shotgun (WGS) entry which is preliminary data.</text>
</comment>
<dbReference type="Gene3D" id="3.40.50.720">
    <property type="entry name" value="NAD(P)-binding Rossmann-like Domain"/>
    <property type="match status" value="1"/>
</dbReference>
<dbReference type="Pfam" id="PF13460">
    <property type="entry name" value="NAD_binding_10"/>
    <property type="match status" value="1"/>
</dbReference>
<dbReference type="InterPro" id="IPR036291">
    <property type="entry name" value="NAD(P)-bd_dom_sf"/>
</dbReference>
<dbReference type="Proteomes" id="UP001221924">
    <property type="component" value="Unassembled WGS sequence"/>
</dbReference>
<dbReference type="AlphaFoldDB" id="A0AAW6LZZ3"/>
<protein>
    <submittedName>
        <fullName evidence="2">NAD(P)-dependent oxidoreductase</fullName>
    </submittedName>
</protein>
<evidence type="ECO:0000313" key="2">
    <source>
        <dbReference type="EMBL" id="MDE8694616.1"/>
    </source>
</evidence>
<dbReference type="PANTHER" id="PTHR43355:SF2">
    <property type="entry name" value="FLAVIN REDUCTASE (NADPH)"/>
    <property type="match status" value="1"/>
</dbReference>